<dbReference type="PANTHER" id="PTHR43065">
    <property type="entry name" value="SENSOR HISTIDINE KINASE"/>
    <property type="match status" value="1"/>
</dbReference>
<dbReference type="Proteomes" id="UP000637774">
    <property type="component" value="Unassembled WGS sequence"/>
</dbReference>
<keyword evidence="8" id="KW-1185">Reference proteome</keyword>
<proteinExistence type="predicted"/>
<dbReference type="SMART" id="SM00388">
    <property type="entry name" value="HisKA"/>
    <property type="match status" value="1"/>
</dbReference>
<evidence type="ECO:0000256" key="1">
    <source>
        <dbReference type="ARBA" id="ARBA00000085"/>
    </source>
</evidence>
<comment type="caution">
    <text evidence="7">The sequence shown here is derived from an EMBL/GenBank/DDBJ whole genome shotgun (WGS) entry which is preliminary data.</text>
</comment>
<dbReference type="Gene3D" id="3.30.565.10">
    <property type="entry name" value="Histidine kinase-like ATPase, C-terminal domain"/>
    <property type="match status" value="1"/>
</dbReference>
<evidence type="ECO:0000256" key="4">
    <source>
        <dbReference type="PROSITE-ProRule" id="PRU00339"/>
    </source>
</evidence>
<dbReference type="InterPro" id="IPR003594">
    <property type="entry name" value="HATPase_dom"/>
</dbReference>
<feature type="transmembrane region" description="Helical" evidence="5">
    <location>
        <begin position="411"/>
        <end position="431"/>
    </location>
</feature>
<dbReference type="PANTHER" id="PTHR43065:SF42">
    <property type="entry name" value="TWO-COMPONENT SENSOR PPRA"/>
    <property type="match status" value="1"/>
</dbReference>
<dbReference type="EMBL" id="BMGY01000004">
    <property type="protein sequence ID" value="GGH81003.1"/>
    <property type="molecule type" value="Genomic_DNA"/>
</dbReference>
<evidence type="ECO:0000313" key="8">
    <source>
        <dbReference type="Proteomes" id="UP000637774"/>
    </source>
</evidence>
<dbReference type="Pfam" id="PF02518">
    <property type="entry name" value="HATPase_c"/>
    <property type="match status" value="1"/>
</dbReference>
<evidence type="ECO:0000256" key="3">
    <source>
        <dbReference type="ARBA" id="ARBA00022553"/>
    </source>
</evidence>
<dbReference type="SMART" id="SM00028">
    <property type="entry name" value="TPR"/>
    <property type="match status" value="4"/>
</dbReference>
<name>A0ABQ1ZYZ4_9BACT</name>
<accession>A0ABQ1ZYZ4</accession>
<evidence type="ECO:0000256" key="5">
    <source>
        <dbReference type="SAM" id="Phobius"/>
    </source>
</evidence>
<evidence type="ECO:0000259" key="6">
    <source>
        <dbReference type="PROSITE" id="PS50109"/>
    </source>
</evidence>
<keyword evidence="5" id="KW-0472">Membrane</keyword>
<dbReference type="SUPFAM" id="SSF48452">
    <property type="entry name" value="TPR-like"/>
    <property type="match status" value="2"/>
</dbReference>
<dbReference type="PROSITE" id="PS50109">
    <property type="entry name" value="HIS_KIN"/>
    <property type="match status" value="1"/>
</dbReference>
<dbReference type="InterPro" id="IPR036890">
    <property type="entry name" value="HATPase_C_sf"/>
</dbReference>
<gene>
    <name evidence="7" type="ORF">GCM10011495_07070</name>
</gene>
<protein>
    <recommendedName>
        <fullName evidence="2">histidine kinase</fullName>
        <ecNumber evidence="2">2.7.13.3</ecNumber>
    </recommendedName>
</protein>
<dbReference type="InterPro" id="IPR036097">
    <property type="entry name" value="HisK_dim/P_sf"/>
</dbReference>
<dbReference type="InterPro" id="IPR003661">
    <property type="entry name" value="HisK_dim/P_dom"/>
</dbReference>
<dbReference type="Pfam" id="PF13424">
    <property type="entry name" value="TPR_12"/>
    <property type="match status" value="1"/>
</dbReference>
<reference evidence="8" key="1">
    <citation type="journal article" date="2019" name="Int. J. Syst. Evol. Microbiol.">
        <title>The Global Catalogue of Microorganisms (GCM) 10K type strain sequencing project: providing services to taxonomists for standard genome sequencing and annotation.</title>
        <authorList>
            <consortium name="The Broad Institute Genomics Platform"/>
            <consortium name="The Broad Institute Genome Sequencing Center for Infectious Disease"/>
            <person name="Wu L."/>
            <person name="Ma J."/>
        </authorList>
    </citation>
    <scope>NUCLEOTIDE SEQUENCE [LARGE SCALE GENOMIC DNA]</scope>
    <source>
        <strain evidence="8">CGMCC 1.14966</strain>
    </source>
</reference>
<dbReference type="Gene3D" id="1.10.287.130">
    <property type="match status" value="1"/>
</dbReference>
<evidence type="ECO:0000256" key="2">
    <source>
        <dbReference type="ARBA" id="ARBA00012438"/>
    </source>
</evidence>
<dbReference type="RefSeq" id="WP_188560641.1">
    <property type="nucleotide sequence ID" value="NZ_BMGY01000004.1"/>
</dbReference>
<dbReference type="Gene3D" id="1.25.40.10">
    <property type="entry name" value="Tetratricopeptide repeat domain"/>
    <property type="match status" value="1"/>
</dbReference>
<evidence type="ECO:0000313" key="7">
    <source>
        <dbReference type="EMBL" id="GGH81003.1"/>
    </source>
</evidence>
<dbReference type="InterPro" id="IPR019734">
    <property type="entry name" value="TPR_rpt"/>
</dbReference>
<dbReference type="PROSITE" id="PS50005">
    <property type="entry name" value="TPR"/>
    <property type="match status" value="1"/>
</dbReference>
<keyword evidence="5" id="KW-0812">Transmembrane</keyword>
<sequence length="740" mass="82530">MKCWLTLCVTVGTLLLLLLSGSGLRAQAQSRTADSLRALLSTQPRADTLRMRRLQALSAELLLKDLPKAIVAQEAALKLCRRLHEEKSEGSILMRLATLYRRQASYRQARRYTKQAQELYARRGDRAGMGVTYLQLSFIESEQSNLTGALRAAMQGLQYAGQAGDKVTQVRLQVALGIVYLQLGNYTDALPALRATLKNAEALDDKHMVASALNLLGNTHQKLKNWSQAQTYFLRSVQLNRKLGDLQSATIDEINLSDLYGQQNNHAQALAYGLQARTSARANHDAYNLPPAELALARAYLNTQQLDSAIELAQRGFRLSQALHNNENLRNGSDILAQAYARRGQFAQAYEYQRLWAAYQDSLSGEDIQRRTSALRYGFELEKKQDQIALLTQGRQLAAQNAYRQRQEMRGLLAGLLGVLLLAALLARNIYLKHRANRVLKLKSDLIVEQRDNLDRTLTELKSTQGQLVQSEKMVALAALMAGVAHEIQNPLNFVNNFSEVSLELLAELKQEHGQPNRDPEFEASLLDDLGQNVSKIHQHGSRASAIVKGMLEHSHVHTGERQPVDLNALMRDYLRLAYHSLQAKYRDFTVAHSFELDHNLGLLHLEPQEVGRVLLNLFTNAYYAMHQKATLLGAAYQPTLSVSTRRRGPNVELHVRDNGTGIAPAVLEKVFDPFFTTKPPGDGTGLGLSLSYDTVTKGYGGQLTVQSKESEFTEFTVRLPITRPLLVESYDDGELATDG</sequence>
<dbReference type="InterPro" id="IPR005467">
    <property type="entry name" value="His_kinase_dom"/>
</dbReference>
<keyword evidence="5" id="KW-1133">Transmembrane helix</keyword>
<dbReference type="SUPFAM" id="SSF55874">
    <property type="entry name" value="ATPase domain of HSP90 chaperone/DNA topoisomerase II/histidine kinase"/>
    <property type="match status" value="1"/>
</dbReference>
<comment type="catalytic activity">
    <reaction evidence="1">
        <text>ATP + protein L-histidine = ADP + protein N-phospho-L-histidine.</text>
        <dbReference type="EC" id="2.7.13.3"/>
    </reaction>
</comment>
<feature type="domain" description="Histidine kinase" evidence="6">
    <location>
        <begin position="483"/>
        <end position="724"/>
    </location>
</feature>
<dbReference type="EC" id="2.7.13.3" evidence="2"/>
<dbReference type="InterPro" id="IPR004358">
    <property type="entry name" value="Sig_transdc_His_kin-like_C"/>
</dbReference>
<dbReference type="InterPro" id="IPR011990">
    <property type="entry name" value="TPR-like_helical_dom_sf"/>
</dbReference>
<feature type="repeat" description="TPR" evidence="4">
    <location>
        <begin position="210"/>
        <end position="243"/>
    </location>
</feature>
<dbReference type="PRINTS" id="PR00344">
    <property type="entry name" value="BCTRLSENSOR"/>
</dbReference>
<keyword evidence="3" id="KW-0597">Phosphoprotein</keyword>
<organism evidence="7 8">
    <name type="scientific">Hymenobacter frigidus</name>
    <dbReference type="NCBI Taxonomy" id="1524095"/>
    <lineage>
        <taxon>Bacteria</taxon>
        <taxon>Pseudomonadati</taxon>
        <taxon>Bacteroidota</taxon>
        <taxon>Cytophagia</taxon>
        <taxon>Cytophagales</taxon>
        <taxon>Hymenobacteraceae</taxon>
        <taxon>Hymenobacter</taxon>
    </lineage>
</organism>
<dbReference type="SMART" id="SM00387">
    <property type="entry name" value="HATPase_c"/>
    <property type="match status" value="1"/>
</dbReference>
<keyword evidence="4" id="KW-0802">TPR repeat</keyword>
<dbReference type="SUPFAM" id="SSF47384">
    <property type="entry name" value="Homodimeric domain of signal transducing histidine kinase"/>
    <property type="match status" value="1"/>
</dbReference>